<dbReference type="InterPro" id="IPR000711">
    <property type="entry name" value="ATPase_OSCP/dsu"/>
</dbReference>
<evidence type="ECO:0000256" key="3">
    <source>
        <dbReference type="ARBA" id="ARBA00022781"/>
    </source>
</evidence>
<evidence type="ECO:0000256" key="7">
    <source>
        <dbReference type="ARBA" id="ARBA00023310"/>
    </source>
</evidence>
<dbReference type="PROSITE" id="PS00389">
    <property type="entry name" value="ATPASE_DELTA"/>
    <property type="match status" value="1"/>
</dbReference>
<comment type="subcellular location">
    <subcellularLocation>
        <location evidence="8">Cell membrane</location>
        <topology evidence="8">Peripheral membrane protein</topology>
    </subcellularLocation>
    <subcellularLocation>
        <location evidence="1">Membrane</location>
    </subcellularLocation>
</comment>
<dbReference type="InterPro" id="IPR020781">
    <property type="entry name" value="ATPase_OSCP/d_CS"/>
</dbReference>
<keyword evidence="6 8" id="KW-0139">CF(1)</keyword>
<accession>A0ABU4FVB4</accession>
<protein>
    <recommendedName>
        <fullName evidence="8">ATP synthase subunit delta</fullName>
    </recommendedName>
    <alternativeName>
        <fullName evidence="8">ATP synthase F(1) sector subunit delta</fullName>
    </alternativeName>
    <alternativeName>
        <fullName evidence="8">F-type ATPase subunit delta</fullName>
        <shortName evidence="8">F-ATPase subunit delta</shortName>
    </alternativeName>
</protein>
<organism evidence="9 10">
    <name type="scientific">Sporosarcina aquimarina</name>
    <dbReference type="NCBI Taxonomy" id="114975"/>
    <lineage>
        <taxon>Bacteria</taxon>
        <taxon>Bacillati</taxon>
        <taxon>Bacillota</taxon>
        <taxon>Bacilli</taxon>
        <taxon>Bacillales</taxon>
        <taxon>Caryophanaceae</taxon>
        <taxon>Sporosarcina</taxon>
    </lineage>
</organism>
<dbReference type="PANTHER" id="PTHR11910">
    <property type="entry name" value="ATP SYNTHASE DELTA CHAIN"/>
    <property type="match status" value="1"/>
</dbReference>
<dbReference type="NCBIfam" id="TIGR01145">
    <property type="entry name" value="ATP_synt_delta"/>
    <property type="match status" value="1"/>
</dbReference>
<gene>
    <name evidence="8" type="primary">atpH</name>
    <name evidence="9" type="ORF">QT716_01135</name>
</gene>
<evidence type="ECO:0000256" key="1">
    <source>
        <dbReference type="ARBA" id="ARBA00004370"/>
    </source>
</evidence>
<dbReference type="HAMAP" id="MF_01416">
    <property type="entry name" value="ATP_synth_delta_bact"/>
    <property type="match status" value="1"/>
</dbReference>
<proteinExistence type="inferred from homology"/>
<evidence type="ECO:0000256" key="4">
    <source>
        <dbReference type="ARBA" id="ARBA00023065"/>
    </source>
</evidence>
<dbReference type="Pfam" id="PF00213">
    <property type="entry name" value="OSCP"/>
    <property type="match status" value="1"/>
</dbReference>
<evidence type="ECO:0000313" key="9">
    <source>
        <dbReference type="EMBL" id="MDW0108646.1"/>
    </source>
</evidence>
<dbReference type="EMBL" id="JAUBDH010000001">
    <property type="protein sequence ID" value="MDW0108646.1"/>
    <property type="molecule type" value="Genomic_DNA"/>
</dbReference>
<dbReference type="Proteomes" id="UP001280629">
    <property type="component" value="Unassembled WGS sequence"/>
</dbReference>
<evidence type="ECO:0000313" key="10">
    <source>
        <dbReference type="Proteomes" id="UP001280629"/>
    </source>
</evidence>
<keyword evidence="10" id="KW-1185">Reference proteome</keyword>
<sequence length="178" mass="19551">MSRSIVGERYAIALFKAAQEQGVLISVHENVIELQKALSTNEEFSELMSMPQLSLQKKRSLIAAVLPGAEQLLLNALYVMLDANRMDELNDVLEDFHQLANGASGVAEATVYATRELTSQEQTAISSAFARKVGKQSLHITTIIEPQLIGGIRLQIGNRIFDSSISNKLNNLQRTLIG</sequence>
<dbReference type="InterPro" id="IPR026015">
    <property type="entry name" value="ATP_synth_OSCP/delta_N_sf"/>
</dbReference>
<comment type="function">
    <text evidence="8">This protein is part of the stalk that links CF(0) to CF(1). It either transmits conformational changes from CF(0) to CF(1) or is implicated in proton conduction.</text>
</comment>
<evidence type="ECO:0000256" key="2">
    <source>
        <dbReference type="ARBA" id="ARBA00022448"/>
    </source>
</evidence>
<keyword evidence="5 8" id="KW-0472">Membrane</keyword>
<comment type="function">
    <text evidence="8">F(1)F(0) ATP synthase produces ATP from ADP in the presence of a proton or sodium gradient. F-type ATPases consist of two structural domains, F(1) containing the extramembraneous catalytic core and F(0) containing the membrane proton channel, linked together by a central stalk and a peripheral stalk. During catalysis, ATP synthesis in the catalytic domain of F(1) is coupled via a rotary mechanism of the central stalk subunits to proton translocation.</text>
</comment>
<comment type="caution">
    <text evidence="9">The sequence shown here is derived from an EMBL/GenBank/DDBJ whole genome shotgun (WGS) entry which is preliminary data.</text>
</comment>
<keyword evidence="7 8" id="KW-0066">ATP synthesis</keyword>
<dbReference type="RefSeq" id="WP_317933831.1">
    <property type="nucleotide sequence ID" value="NZ_JAUBDH010000001.1"/>
</dbReference>
<evidence type="ECO:0000256" key="6">
    <source>
        <dbReference type="ARBA" id="ARBA00023196"/>
    </source>
</evidence>
<dbReference type="Gene3D" id="1.10.520.20">
    <property type="entry name" value="N-terminal domain of the delta subunit of the F1F0-ATP synthase"/>
    <property type="match status" value="1"/>
</dbReference>
<comment type="similarity">
    <text evidence="8">Belongs to the ATPase delta chain family.</text>
</comment>
<evidence type="ECO:0000256" key="5">
    <source>
        <dbReference type="ARBA" id="ARBA00023136"/>
    </source>
</evidence>
<keyword evidence="4 8" id="KW-0406">Ion transport</keyword>
<name>A0ABU4FVB4_9BACL</name>
<dbReference type="SUPFAM" id="SSF47928">
    <property type="entry name" value="N-terminal domain of the delta subunit of the F1F0-ATP synthase"/>
    <property type="match status" value="1"/>
</dbReference>
<keyword evidence="2 8" id="KW-0813">Transport</keyword>
<dbReference type="PRINTS" id="PR00125">
    <property type="entry name" value="ATPASEDELTA"/>
</dbReference>
<keyword evidence="3 8" id="KW-0375">Hydrogen ion transport</keyword>
<reference evidence="9 10" key="1">
    <citation type="submission" date="2023-06" db="EMBL/GenBank/DDBJ databases">
        <title>Sporosarcina sp. nov., isolated from Korean traditional fermented seafood 'Jeotgal'.</title>
        <authorList>
            <person name="Yang A.-I."/>
            <person name="Shin N.-R."/>
        </authorList>
    </citation>
    <scope>NUCLEOTIDE SEQUENCE [LARGE SCALE GENOMIC DNA]</scope>
    <source>
        <strain evidence="9 10">KCTC3840</strain>
    </source>
</reference>
<keyword evidence="8" id="KW-1003">Cell membrane</keyword>
<evidence type="ECO:0000256" key="8">
    <source>
        <dbReference type="HAMAP-Rule" id="MF_01416"/>
    </source>
</evidence>
<dbReference type="NCBIfam" id="NF004403">
    <property type="entry name" value="PRK05758.2-4"/>
    <property type="match status" value="1"/>
</dbReference>